<keyword evidence="10" id="KW-0067">ATP-binding</keyword>
<evidence type="ECO:0000313" key="17">
    <source>
        <dbReference type="Proteomes" id="UP000093510"/>
    </source>
</evidence>
<keyword evidence="11 14" id="KW-1133">Transmembrane helix</keyword>
<dbReference type="InterPro" id="IPR005467">
    <property type="entry name" value="His_kinase_dom"/>
</dbReference>
<comment type="catalytic activity">
    <reaction evidence="1">
        <text>ATP + protein L-histidine = ADP + protein N-phospho-L-histidine.</text>
        <dbReference type="EC" id="2.7.13.3"/>
    </reaction>
</comment>
<keyword evidence="5" id="KW-0597">Phosphoprotein</keyword>
<keyword evidence="17" id="KW-1185">Reference proteome</keyword>
<dbReference type="PANTHER" id="PTHR45528">
    <property type="entry name" value="SENSOR HISTIDINE KINASE CPXA"/>
    <property type="match status" value="1"/>
</dbReference>
<dbReference type="Pfam" id="PF02518">
    <property type="entry name" value="HATPase_c"/>
    <property type="match status" value="1"/>
</dbReference>
<organism evidence="16 17">
    <name type="scientific">Flavobacterium crassostreae</name>
    <dbReference type="NCBI Taxonomy" id="1763534"/>
    <lineage>
        <taxon>Bacteria</taxon>
        <taxon>Pseudomonadati</taxon>
        <taxon>Bacteroidota</taxon>
        <taxon>Flavobacteriia</taxon>
        <taxon>Flavobacteriales</taxon>
        <taxon>Flavobacteriaceae</taxon>
        <taxon>Flavobacterium</taxon>
    </lineage>
</organism>
<evidence type="ECO:0000256" key="10">
    <source>
        <dbReference type="ARBA" id="ARBA00022840"/>
    </source>
</evidence>
<feature type="transmembrane region" description="Helical" evidence="14">
    <location>
        <begin position="193"/>
        <end position="212"/>
    </location>
</feature>
<gene>
    <name evidence="16" type="ORF">LPBF_08555</name>
</gene>
<dbReference type="PRINTS" id="PR00344">
    <property type="entry name" value="BCTRLSENSOR"/>
</dbReference>
<dbReference type="CDD" id="cd00082">
    <property type="entry name" value="HisKA"/>
    <property type="match status" value="1"/>
</dbReference>
<evidence type="ECO:0000256" key="1">
    <source>
        <dbReference type="ARBA" id="ARBA00000085"/>
    </source>
</evidence>
<dbReference type="Gene3D" id="1.10.287.130">
    <property type="match status" value="1"/>
</dbReference>
<dbReference type="SUPFAM" id="SSF55874">
    <property type="entry name" value="ATPase domain of HSP90 chaperone/DNA topoisomerase II/histidine kinase"/>
    <property type="match status" value="1"/>
</dbReference>
<dbReference type="InterPro" id="IPR050398">
    <property type="entry name" value="HssS/ArlS-like"/>
</dbReference>
<dbReference type="PROSITE" id="PS50109">
    <property type="entry name" value="HIS_KIN"/>
    <property type="match status" value="1"/>
</dbReference>
<evidence type="ECO:0000256" key="12">
    <source>
        <dbReference type="ARBA" id="ARBA00023012"/>
    </source>
</evidence>
<reference evidence="16 17" key="1">
    <citation type="submission" date="2016-03" db="EMBL/GenBank/DDBJ databases">
        <authorList>
            <person name="Ploux O."/>
        </authorList>
    </citation>
    <scope>NUCLEOTIDE SEQUENCE [LARGE SCALE GENOMIC DNA]</scope>
    <source>
        <strain evidence="16 17">LPB0076</strain>
    </source>
</reference>
<dbReference type="InterPro" id="IPR003661">
    <property type="entry name" value="HisK_dim/P_dom"/>
</dbReference>
<accession>A0A1B9E0E8</accession>
<dbReference type="Pfam" id="PF00512">
    <property type="entry name" value="HisKA"/>
    <property type="match status" value="1"/>
</dbReference>
<keyword evidence="8" id="KW-0547">Nucleotide-binding</keyword>
<keyword evidence="12" id="KW-0902">Two-component regulatory system</keyword>
<evidence type="ECO:0000259" key="15">
    <source>
        <dbReference type="PROSITE" id="PS50109"/>
    </source>
</evidence>
<keyword evidence="7 14" id="KW-0812">Transmembrane</keyword>
<evidence type="ECO:0000256" key="3">
    <source>
        <dbReference type="ARBA" id="ARBA00012438"/>
    </source>
</evidence>
<dbReference type="PANTHER" id="PTHR45528:SF1">
    <property type="entry name" value="SENSOR HISTIDINE KINASE CPXA"/>
    <property type="match status" value="1"/>
</dbReference>
<dbReference type="Gene3D" id="6.10.340.10">
    <property type="match status" value="1"/>
</dbReference>
<dbReference type="EC" id="2.7.13.3" evidence="3"/>
<dbReference type="AlphaFoldDB" id="A0A1B9E0E8"/>
<evidence type="ECO:0000256" key="2">
    <source>
        <dbReference type="ARBA" id="ARBA00004651"/>
    </source>
</evidence>
<protein>
    <recommendedName>
        <fullName evidence="3">histidine kinase</fullName>
        <ecNumber evidence="3">2.7.13.3</ecNumber>
    </recommendedName>
</protein>
<evidence type="ECO:0000256" key="4">
    <source>
        <dbReference type="ARBA" id="ARBA00022475"/>
    </source>
</evidence>
<dbReference type="InterPro" id="IPR004358">
    <property type="entry name" value="Sig_transdc_His_kin-like_C"/>
</dbReference>
<keyword evidence="13 14" id="KW-0472">Membrane</keyword>
<evidence type="ECO:0000256" key="9">
    <source>
        <dbReference type="ARBA" id="ARBA00022777"/>
    </source>
</evidence>
<feature type="domain" description="Histidine kinase" evidence="15">
    <location>
        <begin position="280"/>
        <end position="489"/>
    </location>
</feature>
<keyword evidence="4" id="KW-1003">Cell membrane</keyword>
<keyword evidence="9 16" id="KW-0418">Kinase</keyword>
<dbReference type="InterPro" id="IPR036097">
    <property type="entry name" value="HisK_dim/P_sf"/>
</dbReference>
<name>A0A1B9E0E8_9FLAO</name>
<evidence type="ECO:0000256" key="5">
    <source>
        <dbReference type="ARBA" id="ARBA00022553"/>
    </source>
</evidence>
<dbReference type="Proteomes" id="UP000093510">
    <property type="component" value="Unassembled WGS sequence"/>
</dbReference>
<keyword evidence="6" id="KW-0808">Transferase</keyword>
<dbReference type="EMBL" id="LVEP01000029">
    <property type="protein sequence ID" value="OCB75432.1"/>
    <property type="molecule type" value="Genomic_DNA"/>
</dbReference>
<dbReference type="STRING" id="1763534.GCA_001831475_00625"/>
<evidence type="ECO:0000256" key="8">
    <source>
        <dbReference type="ARBA" id="ARBA00022741"/>
    </source>
</evidence>
<comment type="caution">
    <text evidence="16">The sequence shown here is derived from an EMBL/GenBank/DDBJ whole genome shotgun (WGS) entry which is preliminary data.</text>
</comment>
<proteinExistence type="predicted"/>
<dbReference type="InterPro" id="IPR003594">
    <property type="entry name" value="HATPase_dom"/>
</dbReference>
<sequence length="490" mass="56182">MLKGFRLSMLSLRIRIFLSMIVLIILASVLLASISIIQFKAEAKEYHQERLERKENAVKEHINYVLSTTTYPLNTENLDLIFKDKIHELAHIHNIEINIYNLEGQLLKSSKESFSVDKIAPPIPKYILKLVRSSIEKRYVDIKTVNGVKNRSSYTQIKDEKFKPLGVLNLPYLEDDGYYDKELNNFLIRLGQVYSFMLLVAFAIAYFLSSYITKSLKTISDRLNETSFNQKNKKILLEASSKEINLLIAAYNRMVDELEISAIKLAQSEREEAWREMAKQVAHEIKNPLTPMRLTVQSFQRRFRPEDPNILQKMKDYSETLIQQIDTMNAVASAFSNFASMPAQQNETLNVVEVVELTLDIFNEENIVFEKESPEIISKIDRTQLIRIVTNLVKNAIQSIPEQQPNKTVFVTVKRQLDNVLISVADPGVGIKPEDTNRIFEPKFTTKNSGMGLGLGIIKNIIENYKGTIRFETEFGKGTKFTVSLPITNT</sequence>
<evidence type="ECO:0000256" key="6">
    <source>
        <dbReference type="ARBA" id="ARBA00022679"/>
    </source>
</evidence>
<dbReference type="Gene3D" id="3.30.565.10">
    <property type="entry name" value="Histidine kinase-like ATPase, C-terminal domain"/>
    <property type="match status" value="1"/>
</dbReference>
<comment type="subcellular location">
    <subcellularLocation>
        <location evidence="2">Cell membrane</location>
        <topology evidence="2">Multi-pass membrane protein</topology>
    </subcellularLocation>
</comment>
<dbReference type="SMART" id="SM00387">
    <property type="entry name" value="HATPase_c"/>
    <property type="match status" value="1"/>
</dbReference>
<dbReference type="SMART" id="SM00388">
    <property type="entry name" value="HisKA"/>
    <property type="match status" value="1"/>
</dbReference>
<evidence type="ECO:0000256" key="13">
    <source>
        <dbReference type="ARBA" id="ARBA00023136"/>
    </source>
</evidence>
<evidence type="ECO:0000256" key="7">
    <source>
        <dbReference type="ARBA" id="ARBA00022692"/>
    </source>
</evidence>
<dbReference type="GO" id="GO:0005886">
    <property type="term" value="C:plasma membrane"/>
    <property type="evidence" value="ECO:0007669"/>
    <property type="project" value="UniProtKB-SubCell"/>
</dbReference>
<dbReference type="SUPFAM" id="SSF47384">
    <property type="entry name" value="Homodimeric domain of signal transducing histidine kinase"/>
    <property type="match status" value="1"/>
</dbReference>
<dbReference type="GO" id="GO:0000155">
    <property type="term" value="F:phosphorelay sensor kinase activity"/>
    <property type="evidence" value="ECO:0007669"/>
    <property type="project" value="InterPro"/>
</dbReference>
<dbReference type="InterPro" id="IPR036890">
    <property type="entry name" value="HATPase_C_sf"/>
</dbReference>
<evidence type="ECO:0000256" key="11">
    <source>
        <dbReference type="ARBA" id="ARBA00022989"/>
    </source>
</evidence>
<dbReference type="GO" id="GO:0005524">
    <property type="term" value="F:ATP binding"/>
    <property type="evidence" value="ECO:0007669"/>
    <property type="project" value="UniProtKB-KW"/>
</dbReference>
<evidence type="ECO:0000256" key="14">
    <source>
        <dbReference type="SAM" id="Phobius"/>
    </source>
</evidence>
<evidence type="ECO:0000313" key="16">
    <source>
        <dbReference type="EMBL" id="OCB75432.1"/>
    </source>
</evidence>